<dbReference type="Pfam" id="PF00005">
    <property type="entry name" value="ABC_tran"/>
    <property type="match status" value="1"/>
</dbReference>
<dbReference type="SMART" id="SM00382">
    <property type="entry name" value="AAA"/>
    <property type="match status" value="1"/>
</dbReference>
<dbReference type="InterPro" id="IPR003439">
    <property type="entry name" value="ABC_transporter-like_ATP-bd"/>
</dbReference>
<dbReference type="InterPro" id="IPR003593">
    <property type="entry name" value="AAA+_ATPase"/>
</dbReference>
<name>A0A4R6IRK0_9BACT</name>
<evidence type="ECO:0000256" key="2">
    <source>
        <dbReference type="ARBA" id="ARBA00022741"/>
    </source>
</evidence>
<keyword evidence="3" id="KW-0067">ATP-binding</keyword>
<evidence type="ECO:0000313" key="6">
    <source>
        <dbReference type="EMBL" id="TDO25070.1"/>
    </source>
</evidence>
<dbReference type="EMBL" id="SNWP01000014">
    <property type="protein sequence ID" value="TDO25070.1"/>
    <property type="molecule type" value="Genomic_DNA"/>
</dbReference>
<evidence type="ECO:0000313" key="5">
    <source>
        <dbReference type="EMBL" id="TDO23467.1"/>
    </source>
</evidence>
<organism evidence="6 7">
    <name type="scientific">Sediminibacterium goheungense</name>
    <dbReference type="NCBI Taxonomy" id="1086393"/>
    <lineage>
        <taxon>Bacteria</taxon>
        <taxon>Pseudomonadati</taxon>
        <taxon>Bacteroidota</taxon>
        <taxon>Chitinophagia</taxon>
        <taxon>Chitinophagales</taxon>
        <taxon>Chitinophagaceae</taxon>
        <taxon>Sediminibacterium</taxon>
    </lineage>
</organism>
<evidence type="ECO:0000259" key="4">
    <source>
        <dbReference type="PROSITE" id="PS50893"/>
    </source>
</evidence>
<dbReference type="RefSeq" id="WP_133475646.1">
    <property type="nucleotide sequence ID" value="NZ_SNWP01000014.1"/>
</dbReference>
<dbReference type="Proteomes" id="UP000295741">
    <property type="component" value="Unassembled WGS sequence"/>
</dbReference>
<dbReference type="Gene3D" id="3.40.50.300">
    <property type="entry name" value="P-loop containing nucleotide triphosphate hydrolases"/>
    <property type="match status" value="1"/>
</dbReference>
<gene>
    <name evidence="6" type="ORF">BC659_3085</name>
    <name evidence="5" type="ORF">BC659_3327</name>
</gene>
<keyword evidence="2" id="KW-0547">Nucleotide-binding</keyword>
<keyword evidence="1" id="KW-0813">Transport</keyword>
<proteinExistence type="predicted"/>
<dbReference type="GO" id="GO:0005524">
    <property type="term" value="F:ATP binding"/>
    <property type="evidence" value="ECO:0007669"/>
    <property type="project" value="UniProtKB-KW"/>
</dbReference>
<evidence type="ECO:0000313" key="7">
    <source>
        <dbReference type="Proteomes" id="UP000295741"/>
    </source>
</evidence>
<dbReference type="PROSITE" id="PS50893">
    <property type="entry name" value="ABC_TRANSPORTER_2"/>
    <property type="match status" value="1"/>
</dbReference>
<evidence type="ECO:0000256" key="3">
    <source>
        <dbReference type="ARBA" id="ARBA00022840"/>
    </source>
</evidence>
<sequence length="220" mass="24835">MSQKLEADGILLSFGSRKILSDIYIRCETGSITAILGRNGTGKSSLMNVIYGNLPALNKSVRINGTSILQAFKRPDLLTYLPQFNFIPSFLSVKQVFSDFRLNYDDFEALFPAFQSVYHSRIGKLSGGERRLLEVYLIIKAQSIFSMLDEPFSHVTPMQVEVLKVLIQKEKLTKGFFITDHLYHQVTDISDRLYVLKDGVAHLAKSTADLERFGYINGLV</sequence>
<accession>A0A4R6IRK0</accession>
<keyword evidence="7" id="KW-1185">Reference proteome</keyword>
<reference evidence="6 7" key="1">
    <citation type="submission" date="2019-03" db="EMBL/GenBank/DDBJ databases">
        <title>Genomic Encyclopedia of Archaeal and Bacterial Type Strains, Phase II (KMG-II): from individual species to whole genera.</title>
        <authorList>
            <person name="Goeker M."/>
        </authorList>
    </citation>
    <scope>NUCLEOTIDE SEQUENCE [LARGE SCALE GENOMIC DNA]</scope>
    <source>
        <strain evidence="6 7">DSM 28323</strain>
    </source>
</reference>
<dbReference type="InterPro" id="IPR050153">
    <property type="entry name" value="Metal_Ion_Import_ABC"/>
</dbReference>
<feature type="domain" description="ABC transporter" evidence="4">
    <location>
        <begin position="5"/>
        <end position="220"/>
    </location>
</feature>
<dbReference type="AlphaFoldDB" id="A0A4R6IRK0"/>
<protein>
    <submittedName>
        <fullName evidence="6">ABC-type lipopolysaccharide export system ATPase subunit</fullName>
    </submittedName>
</protein>
<evidence type="ECO:0000256" key="1">
    <source>
        <dbReference type="ARBA" id="ARBA00022448"/>
    </source>
</evidence>
<dbReference type="EMBL" id="SNWP01000016">
    <property type="protein sequence ID" value="TDO23467.1"/>
    <property type="molecule type" value="Genomic_DNA"/>
</dbReference>
<dbReference type="SUPFAM" id="SSF52540">
    <property type="entry name" value="P-loop containing nucleoside triphosphate hydrolases"/>
    <property type="match status" value="1"/>
</dbReference>
<dbReference type="OrthoDB" id="9801987at2"/>
<dbReference type="PANTHER" id="PTHR42734">
    <property type="entry name" value="METAL TRANSPORT SYSTEM ATP-BINDING PROTEIN TM_0124-RELATED"/>
    <property type="match status" value="1"/>
</dbReference>
<dbReference type="GO" id="GO:0016887">
    <property type="term" value="F:ATP hydrolysis activity"/>
    <property type="evidence" value="ECO:0007669"/>
    <property type="project" value="InterPro"/>
</dbReference>
<dbReference type="InterPro" id="IPR027417">
    <property type="entry name" value="P-loop_NTPase"/>
</dbReference>
<comment type="caution">
    <text evidence="6">The sequence shown here is derived from an EMBL/GenBank/DDBJ whole genome shotgun (WGS) entry which is preliminary data.</text>
</comment>